<protein>
    <recommendedName>
        <fullName evidence="4">DUF3796 domain-containing protein</fullName>
    </recommendedName>
</protein>
<feature type="transmembrane region" description="Helical" evidence="1">
    <location>
        <begin position="60"/>
        <end position="83"/>
    </location>
</feature>
<evidence type="ECO:0000313" key="2">
    <source>
        <dbReference type="EMBL" id="SIS39969.1"/>
    </source>
</evidence>
<dbReference type="AlphaFoldDB" id="A0A1N7IS92"/>
<accession>A0A1N7IS92</accession>
<keyword evidence="3" id="KW-1185">Reference proteome</keyword>
<sequence length="119" mass="14158">MKKIPSKKIYLIFGVLALFVGIIDFLTGDFKSYILILSLFPLTYYYIYEDLKREDERFTFIKNKAGFFTLIFSLLFLFVLYLLHHINIYNFQVEGLIFVIFASIVIFFNVMLIILKNIK</sequence>
<organism evidence="2 3">
    <name type="scientific">Salimicrobium flavidum</name>
    <dbReference type="NCBI Taxonomy" id="570947"/>
    <lineage>
        <taxon>Bacteria</taxon>
        <taxon>Bacillati</taxon>
        <taxon>Bacillota</taxon>
        <taxon>Bacilli</taxon>
        <taxon>Bacillales</taxon>
        <taxon>Bacillaceae</taxon>
        <taxon>Salimicrobium</taxon>
    </lineage>
</organism>
<feature type="transmembrane region" description="Helical" evidence="1">
    <location>
        <begin position="32"/>
        <end position="48"/>
    </location>
</feature>
<name>A0A1N7IS92_9BACI</name>
<reference evidence="3" key="1">
    <citation type="submission" date="2017-01" db="EMBL/GenBank/DDBJ databases">
        <authorList>
            <person name="Varghese N."/>
            <person name="Submissions S."/>
        </authorList>
    </citation>
    <scope>NUCLEOTIDE SEQUENCE [LARGE SCALE GENOMIC DNA]</scope>
    <source>
        <strain evidence="3">DSM 23127</strain>
    </source>
</reference>
<keyword evidence="1" id="KW-0812">Transmembrane</keyword>
<evidence type="ECO:0008006" key="4">
    <source>
        <dbReference type="Google" id="ProtNLM"/>
    </source>
</evidence>
<keyword evidence="1" id="KW-1133">Transmembrane helix</keyword>
<evidence type="ECO:0000256" key="1">
    <source>
        <dbReference type="SAM" id="Phobius"/>
    </source>
</evidence>
<gene>
    <name evidence="2" type="ORF">SAMN05421687_10296</name>
</gene>
<keyword evidence="1" id="KW-0472">Membrane</keyword>
<evidence type="ECO:0000313" key="3">
    <source>
        <dbReference type="Proteomes" id="UP000187608"/>
    </source>
</evidence>
<dbReference type="EMBL" id="FTOC01000002">
    <property type="protein sequence ID" value="SIS39969.1"/>
    <property type="molecule type" value="Genomic_DNA"/>
</dbReference>
<proteinExistence type="predicted"/>
<feature type="transmembrane region" description="Helical" evidence="1">
    <location>
        <begin position="95"/>
        <end position="115"/>
    </location>
</feature>
<dbReference type="Proteomes" id="UP000187608">
    <property type="component" value="Unassembled WGS sequence"/>
</dbReference>
<dbReference type="RefSeq" id="WP_076557009.1">
    <property type="nucleotide sequence ID" value="NZ_FTOC01000002.1"/>
</dbReference>
<feature type="transmembrane region" description="Helical" evidence="1">
    <location>
        <begin position="9"/>
        <end position="26"/>
    </location>
</feature>